<dbReference type="InterPro" id="IPR012338">
    <property type="entry name" value="Beta-lactam/transpept-like"/>
</dbReference>
<dbReference type="InterPro" id="IPR001466">
    <property type="entry name" value="Beta-lactam-related"/>
</dbReference>
<protein>
    <submittedName>
        <fullName evidence="2">Serine hydrolase</fullName>
    </submittedName>
</protein>
<dbReference type="PANTHER" id="PTHR43283:SF18">
    <property type="match status" value="1"/>
</dbReference>
<keyword evidence="3" id="KW-1185">Reference proteome</keyword>
<dbReference type="InterPro" id="IPR050789">
    <property type="entry name" value="Diverse_Enzym_Activities"/>
</dbReference>
<dbReference type="EMBL" id="VIKU02000001">
    <property type="protein sequence ID" value="NHF58127.1"/>
    <property type="molecule type" value="Genomic_DNA"/>
</dbReference>
<dbReference type="SUPFAM" id="SSF56601">
    <property type="entry name" value="beta-lactamase/transpeptidase-like"/>
    <property type="match status" value="1"/>
</dbReference>
<dbReference type="PANTHER" id="PTHR43283">
    <property type="entry name" value="BETA-LACTAMASE-RELATED"/>
    <property type="match status" value="1"/>
</dbReference>
<dbReference type="AlphaFoldDB" id="A0A967E483"/>
<evidence type="ECO:0000313" key="2">
    <source>
        <dbReference type="EMBL" id="NHF58127.1"/>
    </source>
</evidence>
<proteinExistence type="predicted"/>
<dbReference type="GO" id="GO:0016787">
    <property type="term" value="F:hydrolase activity"/>
    <property type="evidence" value="ECO:0007669"/>
    <property type="project" value="UniProtKB-KW"/>
</dbReference>
<accession>A0A967E483</accession>
<keyword evidence="2" id="KW-0378">Hydrolase</keyword>
<dbReference type="Proteomes" id="UP000707206">
    <property type="component" value="Unassembled WGS sequence"/>
</dbReference>
<sequence>MNGRISLVCLLLWCSSCTENPKKMAVSDSPETRFESLEKKVIDWQQELHIPHAGIGIIEEGEIVFSKVLSPRDSTPNQQLLFNIASITKVVFGTTVMKLVDRGQWDLDAPLYPYHVDEDVKDDPRHKELTSRDVLSQRSGFVNWRWNHPTGKLTFDFDPGTTFNYSGEGMEYLRQAIEKRYGTVIDTLADTLLFKPASMPDTRHSWDGTANWDRFSRFYDAQGKEHVLDDYSFEGQAADDIMTTVDDLTNFGRYVLNGAGLRPEIFEKMVTAQTAINDNQDQALAWRLIRNLPNGEYAIHHGGNDIGVATLLVLLPKSKRGIVVMTNSDAGLVLCNNVVREVWGEGTEIIHRAYRSGSMDEIPKAVPVEAELLLTYEGVYEQPSGRKVTISAKEQSLLMEMPGVPNFQLYPQSDTEFFLKDFDPIIAFSKSEEGDPVLEIIEGENTIVCKKIE</sequence>
<name>A0A967E483_9FLAO</name>
<comment type="caution">
    <text evidence="2">The sequence shown here is derived from an EMBL/GenBank/DDBJ whole genome shotgun (WGS) entry which is preliminary data.</text>
</comment>
<gene>
    <name evidence="2" type="ORF">FK220_002155</name>
</gene>
<evidence type="ECO:0000259" key="1">
    <source>
        <dbReference type="Pfam" id="PF00144"/>
    </source>
</evidence>
<dbReference type="RefSeq" id="WP_166204741.1">
    <property type="nucleotide sequence ID" value="NZ_VIKU02000001.1"/>
</dbReference>
<reference evidence="2" key="1">
    <citation type="submission" date="2019-07" db="EMBL/GenBank/DDBJ databases">
        <authorList>
            <person name="De-Chao Zhang Q."/>
        </authorList>
    </citation>
    <scope>NUCLEOTIDE SEQUENCE</scope>
    <source>
        <strain evidence="2">TP-CH-4</strain>
    </source>
</reference>
<dbReference type="Pfam" id="PF00144">
    <property type="entry name" value="Beta-lactamase"/>
    <property type="match status" value="1"/>
</dbReference>
<feature type="domain" description="Beta-lactamase-related" evidence="1">
    <location>
        <begin position="45"/>
        <end position="330"/>
    </location>
</feature>
<dbReference type="Gene3D" id="3.40.710.10">
    <property type="entry name" value="DD-peptidase/beta-lactamase superfamily"/>
    <property type="match status" value="1"/>
</dbReference>
<reference evidence="2" key="2">
    <citation type="submission" date="2020-03" db="EMBL/GenBank/DDBJ databases">
        <title>Flavobacteriaceae bacterium strain TP-CH-4, a member of the family Flavobacteriaceae isolated from a deep-sea seamount.</title>
        <authorList>
            <person name="Zhang D.-C."/>
        </authorList>
    </citation>
    <scope>NUCLEOTIDE SEQUENCE</scope>
    <source>
        <strain evidence="2">TP-CH-4</strain>
    </source>
</reference>
<evidence type="ECO:0000313" key="3">
    <source>
        <dbReference type="Proteomes" id="UP000707206"/>
    </source>
</evidence>
<organism evidence="2 3">
    <name type="scientific">Pelagihabitans pacificus</name>
    <dbReference type="NCBI Taxonomy" id="2696054"/>
    <lineage>
        <taxon>Bacteria</taxon>
        <taxon>Pseudomonadati</taxon>
        <taxon>Bacteroidota</taxon>
        <taxon>Flavobacteriia</taxon>
        <taxon>Flavobacteriales</taxon>
        <taxon>Flavobacteriaceae</taxon>
        <taxon>Pelagihabitans</taxon>
    </lineage>
</organism>